<dbReference type="RefSeq" id="WP_377858644.1">
    <property type="nucleotide sequence ID" value="NZ_JBHLZU010000024.1"/>
</dbReference>
<evidence type="ECO:0000313" key="1">
    <source>
        <dbReference type="EMBL" id="MFB9907811.1"/>
    </source>
</evidence>
<reference evidence="1 2" key="1">
    <citation type="submission" date="2024-09" db="EMBL/GenBank/DDBJ databases">
        <authorList>
            <person name="Sun Q."/>
            <person name="Mori K."/>
        </authorList>
    </citation>
    <scope>NUCLEOTIDE SEQUENCE [LARGE SCALE GENOMIC DNA]</scope>
    <source>
        <strain evidence="1 2">TBRC 7907</strain>
    </source>
</reference>
<gene>
    <name evidence="1" type="ORF">ACFFQA_28070</name>
</gene>
<dbReference type="Proteomes" id="UP001589693">
    <property type="component" value="Unassembled WGS sequence"/>
</dbReference>
<protein>
    <submittedName>
        <fullName evidence="1">Uncharacterized protein</fullName>
    </submittedName>
</protein>
<evidence type="ECO:0000313" key="2">
    <source>
        <dbReference type="Proteomes" id="UP001589693"/>
    </source>
</evidence>
<proteinExistence type="predicted"/>
<dbReference type="EMBL" id="JBHLZU010000024">
    <property type="protein sequence ID" value="MFB9907811.1"/>
    <property type="molecule type" value="Genomic_DNA"/>
</dbReference>
<keyword evidence="2" id="KW-1185">Reference proteome</keyword>
<accession>A0ABV6A3U3</accession>
<organism evidence="1 2">
    <name type="scientific">Allokutzneria oryzae</name>
    <dbReference type="NCBI Taxonomy" id="1378989"/>
    <lineage>
        <taxon>Bacteria</taxon>
        <taxon>Bacillati</taxon>
        <taxon>Actinomycetota</taxon>
        <taxon>Actinomycetes</taxon>
        <taxon>Pseudonocardiales</taxon>
        <taxon>Pseudonocardiaceae</taxon>
        <taxon>Allokutzneria</taxon>
    </lineage>
</organism>
<name>A0ABV6A3U3_9PSEU</name>
<sequence length="41" mass="4113">MCVISDGPVLEGPSAHWTTGVADALLPVLMSCIVSGGFIPA</sequence>
<comment type="caution">
    <text evidence="1">The sequence shown here is derived from an EMBL/GenBank/DDBJ whole genome shotgun (WGS) entry which is preliminary data.</text>
</comment>